<gene>
    <name evidence="4" type="ORF">CONCODRAFT_86352</name>
</gene>
<evidence type="ECO:0000313" key="4">
    <source>
        <dbReference type="EMBL" id="KXN68716.1"/>
    </source>
</evidence>
<accession>A0A137P0X6</accession>
<proteinExistence type="predicted"/>
<feature type="region of interest" description="Disordered" evidence="1">
    <location>
        <begin position="183"/>
        <end position="238"/>
    </location>
</feature>
<dbReference type="Proteomes" id="UP000070444">
    <property type="component" value="Unassembled WGS sequence"/>
</dbReference>
<feature type="transmembrane region" description="Helical" evidence="2">
    <location>
        <begin position="241"/>
        <end position="259"/>
    </location>
</feature>
<evidence type="ECO:0000256" key="2">
    <source>
        <dbReference type="SAM" id="Phobius"/>
    </source>
</evidence>
<protein>
    <recommendedName>
        <fullName evidence="6">Extracellular membrane protein CFEM domain-containing protein</fullName>
    </recommendedName>
</protein>
<keyword evidence="3" id="KW-0732">Signal</keyword>
<feature type="compositionally biased region" description="Basic and acidic residues" evidence="1">
    <location>
        <begin position="187"/>
        <end position="233"/>
    </location>
</feature>
<dbReference type="EMBL" id="KQ964564">
    <property type="protein sequence ID" value="KXN68716.1"/>
    <property type="molecule type" value="Genomic_DNA"/>
</dbReference>
<evidence type="ECO:0008006" key="6">
    <source>
        <dbReference type="Google" id="ProtNLM"/>
    </source>
</evidence>
<keyword evidence="2" id="KW-0812">Transmembrane</keyword>
<evidence type="ECO:0000256" key="3">
    <source>
        <dbReference type="SAM" id="SignalP"/>
    </source>
</evidence>
<keyword evidence="5" id="KW-1185">Reference proteome</keyword>
<reference evidence="4 5" key="1">
    <citation type="journal article" date="2015" name="Genome Biol. Evol.">
        <title>Phylogenomic analyses indicate that early fungi evolved digesting cell walls of algal ancestors of land plants.</title>
        <authorList>
            <person name="Chang Y."/>
            <person name="Wang S."/>
            <person name="Sekimoto S."/>
            <person name="Aerts A.L."/>
            <person name="Choi C."/>
            <person name="Clum A."/>
            <person name="LaButti K.M."/>
            <person name="Lindquist E.A."/>
            <person name="Yee Ngan C."/>
            <person name="Ohm R.A."/>
            <person name="Salamov A.A."/>
            <person name="Grigoriev I.V."/>
            <person name="Spatafora J.W."/>
            <person name="Berbee M.L."/>
        </authorList>
    </citation>
    <scope>NUCLEOTIDE SEQUENCE [LARGE SCALE GENOMIC DNA]</scope>
    <source>
        <strain evidence="4 5">NRRL 28638</strain>
    </source>
</reference>
<feature type="signal peptide" evidence="3">
    <location>
        <begin position="1"/>
        <end position="18"/>
    </location>
</feature>
<name>A0A137P0X6_CONC2</name>
<evidence type="ECO:0000256" key="1">
    <source>
        <dbReference type="SAM" id="MobiDB-lite"/>
    </source>
</evidence>
<evidence type="ECO:0000313" key="5">
    <source>
        <dbReference type="Proteomes" id="UP000070444"/>
    </source>
</evidence>
<feature type="chain" id="PRO_5007294393" description="Extracellular membrane protein CFEM domain-containing protein" evidence="3">
    <location>
        <begin position="19"/>
        <end position="260"/>
    </location>
</feature>
<dbReference type="AlphaFoldDB" id="A0A137P0X6"/>
<sequence length="260" mass="27498">MKFSATLLLLASFVAAHGDEPHGNSTAPATCVSNIECKLNELTKSKDAAKKFEACGSKTDEAEMTKCIYSALGLKDKQIENLAKLQKSIASCNPTTEAITSAAPCLEKCTGAKQEECSAKCMQPMVVEYGKCVKKLAGKPDLDLAKSLECSKTKCTQSSLSELFDCDYTCNKELYDALIAKSGGDSTTDKDSKDGKTKEDGKGKDDTTKDGKSGNSTEKDGKSGNSTEKDKGGKSSAMTSYGMNSFGTMAIGTILFALLV</sequence>
<keyword evidence="2" id="KW-0472">Membrane</keyword>
<organism evidence="4 5">
    <name type="scientific">Conidiobolus coronatus (strain ATCC 28846 / CBS 209.66 / NRRL 28638)</name>
    <name type="common">Delacroixia coronata</name>
    <dbReference type="NCBI Taxonomy" id="796925"/>
    <lineage>
        <taxon>Eukaryota</taxon>
        <taxon>Fungi</taxon>
        <taxon>Fungi incertae sedis</taxon>
        <taxon>Zoopagomycota</taxon>
        <taxon>Entomophthoromycotina</taxon>
        <taxon>Entomophthoromycetes</taxon>
        <taxon>Entomophthorales</taxon>
        <taxon>Ancylistaceae</taxon>
        <taxon>Conidiobolus</taxon>
    </lineage>
</organism>
<keyword evidence="2" id="KW-1133">Transmembrane helix</keyword>